<reference evidence="3" key="1">
    <citation type="submission" date="2018-09" db="EMBL/GenBank/DDBJ databases">
        <authorList>
            <person name="Livingstone P.G."/>
            <person name="Whitworth D.E."/>
        </authorList>
    </citation>
    <scope>NUCLEOTIDE SEQUENCE [LARGE SCALE GENOMIC DNA]</scope>
    <source>
        <strain evidence="3">CA043D</strain>
    </source>
</reference>
<dbReference type="Proteomes" id="UP000268313">
    <property type="component" value="Unassembled WGS sequence"/>
</dbReference>
<accession>A0A3A8KDP9</accession>
<proteinExistence type="predicted"/>
<evidence type="ECO:0000256" key="1">
    <source>
        <dbReference type="SAM" id="MobiDB-lite"/>
    </source>
</evidence>
<dbReference type="OrthoDB" id="5513237at2"/>
<comment type="caution">
    <text evidence="2">The sequence shown here is derived from an EMBL/GenBank/DDBJ whole genome shotgun (WGS) entry which is preliminary data.</text>
</comment>
<name>A0A3A8KDP9_9BACT</name>
<dbReference type="AlphaFoldDB" id="A0A3A8KDP9"/>
<sequence length="149" mass="16178">MSKHQLILSKYVNSLHPVRSLGKRLEPARQLVLNSTWSEEELNNPSVCVVAPGDVLEIVVASDPREGVVLWILESNDTVGGNCIDILDTEVMFLAVDSLFPPGPGEQRRKLWISEQGQEPRFPPDDGTGNAGTMVAIPPLAPPDSPTNS</sequence>
<protein>
    <submittedName>
        <fullName evidence="2">Uncharacterized protein</fullName>
    </submittedName>
</protein>
<feature type="compositionally biased region" description="Pro residues" evidence="1">
    <location>
        <begin position="139"/>
        <end position="149"/>
    </location>
</feature>
<feature type="region of interest" description="Disordered" evidence="1">
    <location>
        <begin position="113"/>
        <end position="149"/>
    </location>
</feature>
<evidence type="ECO:0000313" key="3">
    <source>
        <dbReference type="Proteomes" id="UP000268313"/>
    </source>
</evidence>
<organism evidence="2 3">
    <name type="scientific">Corallococcus carmarthensis</name>
    <dbReference type="NCBI Taxonomy" id="2316728"/>
    <lineage>
        <taxon>Bacteria</taxon>
        <taxon>Pseudomonadati</taxon>
        <taxon>Myxococcota</taxon>
        <taxon>Myxococcia</taxon>
        <taxon>Myxococcales</taxon>
        <taxon>Cystobacterineae</taxon>
        <taxon>Myxococcaceae</taxon>
        <taxon>Corallococcus</taxon>
    </lineage>
</organism>
<gene>
    <name evidence="2" type="ORF">D7X32_23085</name>
</gene>
<dbReference type="RefSeq" id="WP_120604733.1">
    <property type="nucleotide sequence ID" value="NZ_JABFJX010000014.1"/>
</dbReference>
<evidence type="ECO:0000313" key="2">
    <source>
        <dbReference type="EMBL" id="RKH00562.1"/>
    </source>
</evidence>
<keyword evidence="3" id="KW-1185">Reference proteome</keyword>
<dbReference type="EMBL" id="RAWE01000090">
    <property type="protein sequence ID" value="RKH00562.1"/>
    <property type="molecule type" value="Genomic_DNA"/>
</dbReference>